<evidence type="ECO:0000313" key="3">
    <source>
        <dbReference type="Proteomes" id="UP001190700"/>
    </source>
</evidence>
<dbReference type="EMBL" id="LGRX02002067">
    <property type="protein sequence ID" value="KAK3284947.1"/>
    <property type="molecule type" value="Genomic_DNA"/>
</dbReference>
<proteinExistence type="predicted"/>
<sequence length="207" mass="22455">MNPQYRIKATNGAWRAYQKSGVPPSVVDQLKESRKRRAMEIRLNSSKFSALQHYRESHDPQVASFSHSRHAGAAVIAGRRVVPYSPPPPYPPPLPSPPSPPPPSPSPPPPGKMREMMRYLHMPPPPEGYQDPITGQWVPLRRTHHSNTAGQAAGTLGVSATTKSQLESLAKSGDAPGGARMTQKEASVSQMISEALVAATTGQKVRF</sequence>
<evidence type="ECO:0000313" key="2">
    <source>
        <dbReference type="EMBL" id="KAK3284947.1"/>
    </source>
</evidence>
<organism evidence="2 3">
    <name type="scientific">Cymbomonas tetramitiformis</name>
    <dbReference type="NCBI Taxonomy" id="36881"/>
    <lineage>
        <taxon>Eukaryota</taxon>
        <taxon>Viridiplantae</taxon>
        <taxon>Chlorophyta</taxon>
        <taxon>Pyramimonadophyceae</taxon>
        <taxon>Pyramimonadales</taxon>
        <taxon>Pyramimonadaceae</taxon>
        <taxon>Cymbomonas</taxon>
    </lineage>
</organism>
<dbReference type="AlphaFoldDB" id="A0AAE0GV99"/>
<reference evidence="2 3" key="1">
    <citation type="journal article" date="2015" name="Genome Biol. Evol.">
        <title>Comparative Genomics of a Bacterivorous Green Alga Reveals Evolutionary Causalities and Consequences of Phago-Mixotrophic Mode of Nutrition.</title>
        <authorList>
            <person name="Burns J.A."/>
            <person name="Paasch A."/>
            <person name="Narechania A."/>
            <person name="Kim E."/>
        </authorList>
    </citation>
    <scope>NUCLEOTIDE SEQUENCE [LARGE SCALE GENOMIC DNA]</scope>
    <source>
        <strain evidence="2 3">PLY_AMNH</strain>
    </source>
</reference>
<feature type="compositionally biased region" description="Pro residues" evidence="1">
    <location>
        <begin position="87"/>
        <end position="111"/>
    </location>
</feature>
<evidence type="ECO:0000256" key="1">
    <source>
        <dbReference type="SAM" id="MobiDB-lite"/>
    </source>
</evidence>
<protein>
    <submittedName>
        <fullName evidence="2">Uncharacterized protein</fullName>
    </submittedName>
</protein>
<name>A0AAE0GV99_9CHLO</name>
<comment type="caution">
    <text evidence="2">The sequence shown here is derived from an EMBL/GenBank/DDBJ whole genome shotgun (WGS) entry which is preliminary data.</text>
</comment>
<feature type="region of interest" description="Disordered" evidence="1">
    <location>
        <begin position="87"/>
        <end position="117"/>
    </location>
</feature>
<keyword evidence="3" id="KW-1185">Reference proteome</keyword>
<accession>A0AAE0GV99</accession>
<gene>
    <name evidence="2" type="ORF">CYMTET_7426</name>
</gene>
<dbReference type="Proteomes" id="UP001190700">
    <property type="component" value="Unassembled WGS sequence"/>
</dbReference>